<dbReference type="Proteomes" id="UP000182744">
    <property type="component" value="Unassembled WGS sequence"/>
</dbReference>
<dbReference type="EMBL" id="JAWNFU010000001">
    <property type="protein sequence ID" value="MDY5152999.1"/>
    <property type="molecule type" value="Genomic_DNA"/>
</dbReference>
<protein>
    <submittedName>
        <fullName evidence="2">DUF2550 family protein</fullName>
    </submittedName>
</protein>
<evidence type="ECO:0000256" key="1">
    <source>
        <dbReference type="SAM" id="Phobius"/>
    </source>
</evidence>
<reference evidence="2" key="3">
    <citation type="submission" date="2023-10" db="EMBL/GenBank/DDBJ databases">
        <title>Whole Genome based description of the genera Actinobaculum and Actinotignum reveals a complex phylogenetic relationship within the species included in the genus Actinotignum.</title>
        <authorList>
            <person name="Jensen C.S."/>
            <person name="Dargis R."/>
            <person name="Kemp M."/>
            <person name="Christensen J.J."/>
        </authorList>
    </citation>
    <scope>NUCLEOTIDE SEQUENCE</scope>
    <source>
        <strain evidence="2">Actinobaculum_suis_CCUG19206T</strain>
    </source>
</reference>
<organism evidence="3 4">
    <name type="scientific">Actinobaculum suis</name>
    <dbReference type="NCBI Taxonomy" id="1657"/>
    <lineage>
        <taxon>Bacteria</taxon>
        <taxon>Bacillati</taxon>
        <taxon>Actinomycetota</taxon>
        <taxon>Actinomycetes</taxon>
        <taxon>Actinomycetales</taxon>
        <taxon>Actinomycetaceae</taxon>
        <taxon>Actinobaculum</taxon>
    </lineage>
</organism>
<reference evidence="4" key="2">
    <citation type="submission" date="2016-10" db="EMBL/GenBank/DDBJ databases">
        <authorList>
            <person name="Varghese N."/>
        </authorList>
    </citation>
    <scope>NUCLEOTIDE SEQUENCE [LARGE SCALE GENOMIC DNA]</scope>
    <source>
        <strain evidence="4">DSM 20639</strain>
    </source>
</reference>
<evidence type="ECO:0000313" key="4">
    <source>
        <dbReference type="Proteomes" id="UP000182744"/>
    </source>
</evidence>
<keyword evidence="4" id="KW-1185">Reference proteome</keyword>
<dbReference type="Pfam" id="PF10739">
    <property type="entry name" value="DUF2550"/>
    <property type="match status" value="1"/>
</dbReference>
<proteinExistence type="predicted"/>
<dbReference type="InterPro" id="IPR019675">
    <property type="entry name" value="DUF2550"/>
</dbReference>
<feature type="transmembrane region" description="Helical" evidence="1">
    <location>
        <begin position="6"/>
        <end position="29"/>
    </location>
</feature>
<dbReference type="RefSeq" id="WP_074662432.1">
    <property type="nucleotide sequence ID" value="NZ_FNAU01000007.1"/>
</dbReference>
<reference evidence="3" key="1">
    <citation type="submission" date="2016-10" db="EMBL/GenBank/DDBJ databases">
        <authorList>
            <person name="de Groot N.N."/>
        </authorList>
    </citation>
    <scope>NUCLEOTIDE SEQUENCE [LARGE SCALE GENOMIC DNA]</scope>
    <source>
        <strain evidence="3">DSM 20639</strain>
    </source>
</reference>
<sequence length="140" mass="15459">MNGSLLSALAWAVVIVLALTLLGLGFFLLRVRRLLSSWGSSQCSVRGPHGWQTGVVFFRQKTLDWYSIRSLSNRPKLSIPRQGFTGQLQKLHETDPSTAIVKVKDPDTGHEYLMAMGVDTYNALVVWEDSAPPAASTPLF</sequence>
<accession>A0A1G7CFY4</accession>
<keyword evidence="1" id="KW-0812">Transmembrane</keyword>
<gene>
    <name evidence="2" type="ORF">R6G71_02885</name>
    <name evidence="3" type="ORF">SAMN05421878_10794</name>
</gene>
<evidence type="ECO:0000313" key="3">
    <source>
        <dbReference type="EMBL" id="SDE38143.1"/>
    </source>
</evidence>
<dbReference type="AlphaFoldDB" id="A0A1G7CFY4"/>
<keyword evidence="1" id="KW-0472">Membrane</keyword>
<evidence type="ECO:0000313" key="2">
    <source>
        <dbReference type="EMBL" id="MDY5152999.1"/>
    </source>
</evidence>
<dbReference type="Proteomes" id="UP001273799">
    <property type="component" value="Unassembled WGS sequence"/>
</dbReference>
<name>A0A1G7CFY4_9ACTO</name>
<dbReference type="EMBL" id="FNAU01000007">
    <property type="protein sequence ID" value="SDE38143.1"/>
    <property type="molecule type" value="Genomic_DNA"/>
</dbReference>
<keyword evidence="1" id="KW-1133">Transmembrane helix</keyword>